<feature type="transmembrane region" description="Helical" evidence="1">
    <location>
        <begin position="42"/>
        <end position="63"/>
    </location>
</feature>
<feature type="transmembrane region" description="Helical" evidence="1">
    <location>
        <begin position="70"/>
        <end position="91"/>
    </location>
</feature>
<feature type="transmembrane region" description="Helical" evidence="1">
    <location>
        <begin position="180"/>
        <end position="205"/>
    </location>
</feature>
<reference evidence="2 3" key="1">
    <citation type="submission" date="2018-03" db="EMBL/GenBank/DDBJ databases">
        <title>Genomic Encyclopedia of Archaeal and Bacterial Type Strains, Phase II (KMG-II): from individual species to whole genera.</title>
        <authorList>
            <person name="Goeker M."/>
        </authorList>
    </citation>
    <scope>NUCLEOTIDE SEQUENCE [LARGE SCALE GENOMIC DNA]</scope>
    <source>
        <strain evidence="2 3">DSM 27267</strain>
    </source>
</reference>
<keyword evidence="1" id="KW-1133">Transmembrane helix</keyword>
<gene>
    <name evidence="2" type="ORF">CLV93_103196</name>
</gene>
<protein>
    <submittedName>
        <fullName evidence="2">Uncharacterized protein</fullName>
    </submittedName>
</protein>
<dbReference type="AlphaFoldDB" id="A0A2P8CFL6"/>
<name>A0A2P8CFL6_9BACT</name>
<dbReference type="Proteomes" id="UP000240621">
    <property type="component" value="Unassembled WGS sequence"/>
</dbReference>
<keyword evidence="1" id="KW-0812">Transmembrane</keyword>
<accession>A0A2P8CFL6</accession>
<feature type="transmembrane region" description="Helical" evidence="1">
    <location>
        <begin position="142"/>
        <end position="160"/>
    </location>
</feature>
<sequence length="212" mass="24098">MLPPPAGLTGFLLEIPHDHIQVTVTNTLNMDKLLQIKPGKLLLLYFAIIFISILLFIAWGTIVPEKLISFGFTLVVLSCIGGYLFWIYLILYGFKTIDNKNGIDNNLKTSIITLLTILLSFIAFTVINMIDFGEKNKDIPTLISLIISPILTMAFIHIITKLTKGFKFYDKNSKPNLWDYFGIIFTLGFGPLGLLMMHSHLRLILKDQYMLR</sequence>
<organism evidence="2 3">
    <name type="scientific">Prolixibacter denitrificans</name>
    <dbReference type="NCBI Taxonomy" id="1541063"/>
    <lineage>
        <taxon>Bacteria</taxon>
        <taxon>Pseudomonadati</taxon>
        <taxon>Bacteroidota</taxon>
        <taxon>Bacteroidia</taxon>
        <taxon>Marinilabiliales</taxon>
        <taxon>Prolixibacteraceae</taxon>
        <taxon>Prolixibacter</taxon>
    </lineage>
</organism>
<evidence type="ECO:0000313" key="2">
    <source>
        <dbReference type="EMBL" id="PSK83781.1"/>
    </source>
</evidence>
<proteinExistence type="predicted"/>
<evidence type="ECO:0000256" key="1">
    <source>
        <dbReference type="SAM" id="Phobius"/>
    </source>
</evidence>
<keyword evidence="1" id="KW-0472">Membrane</keyword>
<evidence type="ECO:0000313" key="3">
    <source>
        <dbReference type="Proteomes" id="UP000240621"/>
    </source>
</evidence>
<dbReference type="EMBL" id="PYGC01000003">
    <property type="protein sequence ID" value="PSK83781.1"/>
    <property type="molecule type" value="Genomic_DNA"/>
</dbReference>
<comment type="caution">
    <text evidence="2">The sequence shown here is derived from an EMBL/GenBank/DDBJ whole genome shotgun (WGS) entry which is preliminary data.</text>
</comment>
<feature type="transmembrane region" description="Helical" evidence="1">
    <location>
        <begin position="111"/>
        <end position="130"/>
    </location>
</feature>